<evidence type="ECO:0000313" key="4">
    <source>
        <dbReference type="Proteomes" id="UP001165498"/>
    </source>
</evidence>
<dbReference type="RefSeq" id="WP_255913071.1">
    <property type="nucleotide sequence ID" value="NZ_JANFQO010000004.1"/>
</dbReference>
<keyword evidence="1" id="KW-1133">Transmembrane helix</keyword>
<comment type="caution">
    <text evidence="3">The sequence shown here is derived from an EMBL/GenBank/DDBJ whole genome shotgun (WGS) entry which is preliminary data.</text>
</comment>
<accession>A0ABT1QPX9</accession>
<evidence type="ECO:0000256" key="1">
    <source>
        <dbReference type="SAM" id="Phobius"/>
    </source>
</evidence>
<evidence type="ECO:0008006" key="5">
    <source>
        <dbReference type="Google" id="ProtNLM"/>
    </source>
</evidence>
<feature type="transmembrane region" description="Helical" evidence="1">
    <location>
        <begin position="180"/>
        <end position="201"/>
    </location>
</feature>
<sequence length="213" mass="22959">MSQSQTADCTLRRLHMLLPLLATGLMPAQAATPLAGDVATTLSVAPSAYIEPYQLLTFTWTITNNGPAPIPSVILWGPRIYNEFYLPATVEWSDCGLTIAQADSQPPIWRFSWFVAGLPLNRPLLLVGETRTCHFRLTASPNALPRFPFTVSLPFVYSDANPTNNAATVILAAAAKPVPLLAWPLLSVPAASIGLLGLWALKPADNSELRVIG</sequence>
<protein>
    <recommendedName>
        <fullName evidence="5">DUF11 domain-containing protein</fullName>
    </recommendedName>
</protein>
<gene>
    <name evidence="3" type="ORF">NM961_06340</name>
</gene>
<dbReference type="EMBL" id="JANFQO010000004">
    <property type="protein sequence ID" value="MCQ4164327.1"/>
    <property type="molecule type" value="Genomic_DNA"/>
</dbReference>
<keyword evidence="4" id="KW-1185">Reference proteome</keyword>
<keyword evidence="1" id="KW-0472">Membrane</keyword>
<keyword evidence="2" id="KW-0732">Signal</keyword>
<feature type="chain" id="PRO_5046191642" description="DUF11 domain-containing protein" evidence="2">
    <location>
        <begin position="31"/>
        <end position="213"/>
    </location>
</feature>
<dbReference type="Proteomes" id="UP001165498">
    <property type="component" value="Unassembled WGS sequence"/>
</dbReference>
<feature type="signal peptide" evidence="2">
    <location>
        <begin position="1"/>
        <end position="30"/>
    </location>
</feature>
<keyword evidence="1" id="KW-0812">Transmembrane</keyword>
<reference evidence="3" key="1">
    <citation type="submission" date="2022-07" db="EMBL/GenBank/DDBJ databases">
        <title>Tahibacter sp., a new gammaproteobacterium isolated from the silt sample collected at pig farm.</title>
        <authorList>
            <person name="Chen H."/>
        </authorList>
    </citation>
    <scope>NUCLEOTIDE SEQUENCE</scope>
    <source>
        <strain evidence="3">P2K</strain>
    </source>
</reference>
<evidence type="ECO:0000313" key="3">
    <source>
        <dbReference type="EMBL" id="MCQ4164327.1"/>
    </source>
</evidence>
<evidence type="ECO:0000256" key="2">
    <source>
        <dbReference type="SAM" id="SignalP"/>
    </source>
</evidence>
<name>A0ABT1QPX9_9GAMM</name>
<organism evidence="3 4">
    <name type="scientific">Tahibacter harae</name>
    <dbReference type="NCBI Taxonomy" id="2963937"/>
    <lineage>
        <taxon>Bacteria</taxon>
        <taxon>Pseudomonadati</taxon>
        <taxon>Pseudomonadota</taxon>
        <taxon>Gammaproteobacteria</taxon>
        <taxon>Lysobacterales</taxon>
        <taxon>Rhodanobacteraceae</taxon>
        <taxon>Tahibacter</taxon>
    </lineage>
</organism>
<proteinExistence type="predicted"/>